<evidence type="ECO:0000313" key="2">
    <source>
        <dbReference type="Proteomes" id="UP000054018"/>
    </source>
</evidence>
<dbReference type="Proteomes" id="UP000054018">
    <property type="component" value="Unassembled WGS sequence"/>
</dbReference>
<sequence length="81" mass="9540">MRSDTLFDLRDCLDWHGKPEVCIVLWFRAVVEESANFAALHIAWWLVIVMASKRHALIRVSYEPTRTNHTGFKLERLSTKR</sequence>
<dbReference type="HOGENOM" id="CLU_2574792_0_0_1"/>
<reference evidence="2" key="2">
    <citation type="submission" date="2015-01" db="EMBL/GenBank/DDBJ databases">
        <title>Evolutionary Origins and Diversification of the Mycorrhizal Mutualists.</title>
        <authorList>
            <consortium name="DOE Joint Genome Institute"/>
            <consortium name="Mycorrhizal Genomics Consortium"/>
            <person name="Kohler A."/>
            <person name="Kuo A."/>
            <person name="Nagy L.G."/>
            <person name="Floudas D."/>
            <person name="Copeland A."/>
            <person name="Barry K.W."/>
            <person name="Cichocki N."/>
            <person name="Veneault-Fourrey C."/>
            <person name="LaButti K."/>
            <person name="Lindquist E.A."/>
            <person name="Lipzen A."/>
            <person name="Lundell T."/>
            <person name="Morin E."/>
            <person name="Murat C."/>
            <person name="Riley R."/>
            <person name="Ohm R."/>
            <person name="Sun H."/>
            <person name="Tunlid A."/>
            <person name="Henrissat B."/>
            <person name="Grigoriev I.V."/>
            <person name="Hibbett D.S."/>
            <person name="Martin F."/>
        </authorList>
    </citation>
    <scope>NUCLEOTIDE SEQUENCE [LARGE SCALE GENOMIC DNA]</scope>
    <source>
        <strain evidence="2">441</strain>
    </source>
</reference>
<keyword evidence="2" id="KW-1185">Reference proteome</keyword>
<dbReference type="EMBL" id="KN833690">
    <property type="protein sequence ID" value="KIK29345.1"/>
    <property type="molecule type" value="Genomic_DNA"/>
</dbReference>
<organism evidence="1 2">
    <name type="scientific">Pisolithus microcarpus 441</name>
    <dbReference type="NCBI Taxonomy" id="765257"/>
    <lineage>
        <taxon>Eukaryota</taxon>
        <taxon>Fungi</taxon>
        <taxon>Dikarya</taxon>
        <taxon>Basidiomycota</taxon>
        <taxon>Agaricomycotina</taxon>
        <taxon>Agaricomycetes</taxon>
        <taxon>Agaricomycetidae</taxon>
        <taxon>Boletales</taxon>
        <taxon>Sclerodermatineae</taxon>
        <taxon>Pisolithaceae</taxon>
        <taxon>Pisolithus</taxon>
    </lineage>
</organism>
<accession>A0A0C9YW73</accession>
<reference evidence="1 2" key="1">
    <citation type="submission" date="2014-04" db="EMBL/GenBank/DDBJ databases">
        <authorList>
            <consortium name="DOE Joint Genome Institute"/>
            <person name="Kuo A."/>
            <person name="Kohler A."/>
            <person name="Costa M.D."/>
            <person name="Nagy L.G."/>
            <person name="Floudas D."/>
            <person name="Copeland A."/>
            <person name="Barry K.W."/>
            <person name="Cichocki N."/>
            <person name="Veneault-Fourrey C."/>
            <person name="LaButti K."/>
            <person name="Lindquist E.A."/>
            <person name="Lipzen A."/>
            <person name="Lundell T."/>
            <person name="Morin E."/>
            <person name="Murat C."/>
            <person name="Sun H."/>
            <person name="Tunlid A."/>
            <person name="Henrissat B."/>
            <person name="Grigoriev I.V."/>
            <person name="Hibbett D.S."/>
            <person name="Martin F."/>
            <person name="Nordberg H.P."/>
            <person name="Cantor M.N."/>
            <person name="Hua S.X."/>
        </authorList>
    </citation>
    <scope>NUCLEOTIDE SEQUENCE [LARGE SCALE GENOMIC DNA]</scope>
    <source>
        <strain evidence="1 2">441</strain>
    </source>
</reference>
<evidence type="ECO:0000313" key="1">
    <source>
        <dbReference type="EMBL" id="KIK29345.1"/>
    </source>
</evidence>
<proteinExistence type="predicted"/>
<protein>
    <submittedName>
        <fullName evidence="1">Uncharacterized protein</fullName>
    </submittedName>
</protein>
<dbReference type="AlphaFoldDB" id="A0A0C9YW73"/>
<name>A0A0C9YW73_9AGAM</name>
<gene>
    <name evidence="1" type="ORF">PISMIDRAFT_526403</name>
</gene>